<proteinExistence type="predicted"/>
<sequence>MQNSLERLPKGHRFATFDGRAATFVDTSKCDHGHDLFNGERFLIKWGYGEYKGKEHPEFKGLPKLESFAHEGETYPNDLAEAEKAWETAEAWVRERR</sequence>
<comment type="caution">
    <text evidence="1">The sequence shown here is derived from an EMBL/GenBank/DDBJ whole genome shotgun (WGS) entry which is preliminary data.</text>
</comment>
<protein>
    <submittedName>
        <fullName evidence="1">Uncharacterized protein</fullName>
    </submittedName>
</protein>
<reference evidence="1" key="1">
    <citation type="journal article" date="2015" name="Nature">
        <title>Complex archaea that bridge the gap between prokaryotes and eukaryotes.</title>
        <authorList>
            <person name="Spang A."/>
            <person name="Saw J.H."/>
            <person name="Jorgensen S.L."/>
            <person name="Zaremba-Niedzwiedzka K."/>
            <person name="Martijn J."/>
            <person name="Lind A.E."/>
            <person name="van Eijk R."/>
            <person name="Schleper C."/>
            <person name="Guy L."/>
            <person name="Ettema T.J."/>
        </authorList>
    </citation>
    <scope>NUCLEOTIDE SEQUENCE</scope>
</reference>
<name>A0A0F9IV85_9ZZZZ</name>
<gene>
    <name evidence="1" type="ORF">LCGC14_1610230</name>
</gene>
<dbReference type="EMBL" id="LAZR01013026">
    <property type="protein sequence ID" value="KKM23929.1"/>
    <property type="molecule type" value="Genomic_DNA"/>
</dbReference>
<organism evidence="1">
    <name type="scientific">marine sediment metagenome</name>
    <dbReference type="NCBI Taxonomy" id="412755"/>
    <lineage>
        <taxon>unclassified sequences</taxon>
        <taxon>metagenomes</taxon>
        <taxon>ecological metagenomes</taxon>
    </lineage>
</organism>
<dbReference type="AlphaFoldDB" id="A0A0F9IV85"/>
<evidence type="ECO:0000313" key="1">
    <source>
        <dbReference type="EMBL" id="KKM23929.1"/>
    </source>
</evidence>
<accession>A0A0F9IV85</accession>